<sequence>MEKASLKFVFLFFLVIASAVPFLTMPGAEARRDPIRCFDCNKMCESRNNSCVDGKCVCGGNPPAAAASTETDQCHVDDC</sequence>
<evidence type="ECO:0000313" key="1">
    <source>
        <dbReference type="EMBL" id="KAJ4710661.1"/>
    </source>
</evidence>
<gene>
    <name evidence="1" type="ORF">OWV82_016818</name>
</gene>
<dbReference type="Proteomes" id="UP001164539">
    <property type="component" value="Chromosome 9"/>
</dbReference>
<accession>A0ACC1XGL7</accession>
<proteinExistence type="predicted"/>
<comment type="caution">
    <text evidence="1">The sequence shown here is derived from an EMBL/GenBank/DDBJ whole genome shotgun (WGS) entry which is preliminary data.</text>
</comment>
<keyword evidence="2" id="KW-1185">Reference proteome</keyword>
<evidence type="ECO:0000313" key="2">
    <source>
        <dbReference type="Proteomes" id="UP001164539"/>
    </source>
</evidence>
<dbReference type="EMBL" id="CM051402">
    <property type="protein sequence ID" value="KAJ4710661.1"/>
    <property type="molecule type" value="Genomic_DNA"/>
</dbReference>
<reference evidence="1 2" key="1">
    <citation type="journal article" date="2023" name="Science">
        <title>Complex scaffold remodeling in plant triterpene biosynthesis.</title>
        <authorList>
            <person name="De La Pena R."/>
            <person name="Hodgson H."/>
            <person name="Liu J.C."/>
            <person name="Stephenson M.J."/>
            <person name="Martin A.C."/>
            <person name="Owen C."/>
            <person name="Harkess A."/>
            <person name="Leebens-Mack J."/>
            <person name="Jimenez L.E."/>
            <person name="Osbourn A."/>
            <person name="Sattely E.S."/>
        </authorList>
    </citation>
    <scope>NUCLEOTIDE SEQUENCE [LARGE SCALE GENOMIC DNA]</scope>
    <source>
        <strain evidence="2">cv. JPN11</strain>
        <tissue evidence="1">Leaf</tissue>
    </source>
</reference>
<organism evidence="1 2">
    <name type="scientific">Melia azedarach</name>
    <name type="common">Chinaberry tree</name>
    <dbReference type="NCBI Taxonomy" id="155640"/>
    <lineage>
        <taxon>Eukaryota</taxon>
        <taxon>Viridiplantae</taxon>
        <taxon>Streptophyta</taxon>
        <taxon>Embryophyta</taxon>
        <taxon>Tracheophyta</taxon>
        <taxon>Spermatophyta</taxon>
        <taxon>Magnoliopsida</taxon>
        <taxon>eudicotyledons</taxon>
        <taxon>Gunneridae</taxon>
        <taxon>Pentapetalae</taxon>
        <taxon>rosids</taxon>
        <taxon>malvids</taxon>
        <taxon>Sapindales</taxon>
        <taxon>Meliaceae</taxon>
        <taxon>Melia</taxon>
    </lineage>
</organism>
<name>A0ACC1XGL7_MELAZ</name>
<protein>
    <submittedName>
        <fullName evidence="1">Uncharacterized protein</fullName>
    </submittedName>
</protein>